<sequence>MARRRIRFAAALVVTSVLAATSGACTAPTRGGGEDTTAPEKPAQPITLTVLDGGGDLATNKLLIENFVKARPELVASVRYETASAPDTVGKLKAQQAAGAVDIGLLLGGTDVLGGAIEQKIVRQLLPSLSAHLPDLNSLQDDGRRQLQTMAQGYGVECVYTPSGPVLAFDPAKTSAPRTPQALLEWAKANPGKFSYAQPANSGSGRTFLMSLPYLLGDSNPADPVGGWAKTWAYLKELGRYVSSYPASSTILAKQFGDGSLGLIPTIVAHDVSNRQNGTWSPATQVALFDNQAWVADAHYMMVPNGVSPQTLYVVLELMKWVLRHDQQVLTYSQGVLTTAIAGTSVDQADAAGKEFVAKWGRKDFYPAAFANGVIKPPLAPSDQLKAFDMWSREVGSRAGG</sequence>
<dbReference type="PROSITE" id="PS51257">
    <property type="entry name" value="PROKAR_LIPOPROTEIN"/>
    <property type="match status" value="1"/>
</dbReference>
<accession>A0A4Q7J5C3</accession>
<dbReference type="RefSeq" id="WP_130477806.1">
    <property type="nucleotide sequence ID" value="NZ_SFCC01000012.1"/>
</dbReference>
<dbReference type="PANTHER" id="PTHR42779:SF1">
    <property type="entry name" value="PROTEIN YNJB"/>
    <property type="match status" value="1"/>
</dbReference>
<protein>
    <submittedName>
        <fullName evidence="2">Extracellular solute-binding protein</fullName>
    </submittedName>
</protein>
<dbReference type="Pfam" id="PF13416">
    <property type="entry name" value="SBP_bac_8"/>
    <property type="match status" value="1"/>
</dbReference>
<keyword evidence="1" id="KW-0732">Signal</keyword>
<feature type="chain" id="PRO_5020492924" evidence="1">
    <location>
        <begin position="20"/>
        <end position="401"/>
    </location>
</feature>
<comment type="caution">
    <text evidence="2">The sequence shown here is derived from an EMBL/GenBank/DDBJ whole genome shotgun (WGS) entry which is preliminary data.</text>
</comment>
<evidence type="ECO:0000313" key="2">
    <source>
        <dbReference type="EMBL" id="RZQ61503.1"/>
    </source>
</evidence>
<proteinExistence type="predicted"/>
<keyword evidence="3" id="KW-1185">Reference proteome</keyword>
<dbReference type="Proteomes" id="UP000292003">
    <property type="component" value="Unassembled WGS sequence"/>
</dbReference>
<dbReference type="SUPFAM" id="SSF53850">
    <property type="entry name" value="Periplasmic binding protein-like II"/>
    <property type="match status" value="1"/>
</dbReference>
<organism evidence="2 3">
    <name type="scientific">Amycolatopsis suaedae</name>
    <dbReference type="NCBI Taxonomy" id="2510978"/>
    <lineage>
        <taxon>Bacteria</taxon>
        <taxon>Bacillati</taxon>
        <taxon>Actinomycetota</taxon>
        <taxon>Actinomycetes</taxon>
        <taxon>Pseudonocardiales</taxon>
        <taxon>Pseudonocardiaceae</taxon>
        <taxon>Amycolatopsis</taxon>
    </lineage>
</organism>
<evidence type="ECO:0000313" key="3">
    <source>
        <dbReference type="Proteomes" id="UP000292003"/>
    </source>
</evidence>
<dbReference type="OrthoDB" id="3239593at2"/>
<dbReference type="AlphaFoldDB" id="A0A4Q7J5C3"/>
<dbReference type="Gene3D" id="3.40.190.10">
    <property type="entry name" value="Periplasmic binding protein-like II"/>
    <property type="match status" value="2"/>
</dbReference>
<gene>
    <name evidence="2" type="ORF">EWH70_24360</name>
</gene>
<dbReference type="PANTHER" id="PTHR42779">
    <property type="entry name" value="PROTEIN YNJB"/>
    <property type="match status" value="1"/>
</dbReference>
<dbReference type="EMBL" id="SFCC01000012">
    <property type="protein sequence ID" value="RZQ61503.1"/>
    <property type="molecule type" value="Genomic_DNA"/>
</dbReference>
<name>A0A4Q7J5C3_9PSEU</name>
<evidence type="ECO:0000256" key="1">
    <source>
        <dbReference type="SAM" id="SignalP"/>
    </source>
</evidence>
<reference evidence="2 3" key="1">
    <citation type="submission" date="2019-02" db="EMBL/GenBank/DDBJ databases">
        <title>Draft genome sequence of Amycolatopsis sp. 8-3EHSu isolated from roots of Suaeda maritima.</title>
        <authorList>
            <person name="Duangmal K."/>
            <person name="Chantavorakit T."/>
        </authorList>
    </citation>
    <scope>NUCLEOTIDE SEQUENCE [LARGE SCALE GENOMIC DNA]</scope>
    <source>
        <strain evidence="2 3">8-3EHSu</strain>
    </source>
</reference>
<dbReference type="InterPro" id="IPR006059">
    <property type="entry name" value="SBP"/>
</dbReference>
<feature type="signal peptide" evidence="1">
    <location>
        <begin position="1"/>
        <end position="19"/>
    </location>
</feature>